<dbReference type="AlphaFoldDB" id="A0A9D1SA36"/>
<evidence type="ECO:0000313" key="8">
    <source>
        <dbReference type="Proteomes" id="UP000824107"/>
    </source>
</evidence>
<sequence>MQSEITTLANGLRVITSSRPEIETVSLGIWIKTGSAFETEEMNGISHFLEHMVFKGTETRNTFEISEQFEDVGGQSNAYTAREFTSFYAKMLKGDTELAIDILADLVKNATFPESELLKEREVVVQEIKQTIDMPDDIIFDYLQEQAFPNQALGRTILGPAEKVRSFAKEKLKAYLKSNYAGENMVVCAVGNIRHNDFVRMVEQRLGSIQAQSHFTPDKQVYKGGFFAEKREIEQAHVVLAFEGIKYECENYYPCMVFSTIFGGGMSSRLFKEIREKRGLVYTVYSFSNSHTQSGLFGIYAGTTNKELKELMPVICEEINKICREKVSEQELNRAKTQLKASMLMALESSSSTAEVLARQMLLFDRIIPIEEMVERIEKVSVDDVQNIARKIFSSNPTYTLVGDIEGYPPYDEIKQMIKL</sequence>
<accession>A0A9D1SA36</accession>
<comment type="caution">
    <text evidence="7">The sequence shown here is derived from an EMBL/GenBank/DDBJ whole genome shotgun (WGS) entry which is preliminary data.</text>
</comment>
<evidence type="ECO:0000256" key="4">
    <source>
        <dbReference type="RuleBase" id="RU004447"/>
    </source>
</evidence>
<dbReference type="GO" id="GO:0046872">
    <property type="term" value="F:metal ion binding"/>
    <property type="evidence" value="ECO:0007669"/>
    <property type="project" value="InterPro"/>
</dbReference>
<evidence type="ECO:0000259" key="6">
    <source>
        <dbReference type="Pfam" id="PF05193"/>
    </source>
</evidence>
<dbReference type="InterPro" id="IPR001431">
    <property type="entry name" value="Pept_M16_Zn_BS"/>
</dbReference>
<protein>
    <submittedName>
        <fullName evidence="7">Insulinase family protein</fullName>
    </submittedName>
</protein>
<evidence type="ECO:0000259" key="5">
    <source>
        <dbReference type="Pfam" id="PF00675"/>
    </source>
</evidence>
<feature type="domain" description="Peptidase M16 C-terminal" evidence="6">
    <location>
        <begin position="167"/>
        <end position="339"/>
    </location>
</feature>
<proteinExistence type="inferred from homology"/>
<keyword evidence="3" id="KW-0645">Protease</keyword>
<dbReference type="Pfam" id="PF05193">
    <property type="entry name" value="Peptidase_M16_C"/>
    <property type="match status" value="1"/>
</dbReference>
<evidence type="ECO:0000313" key="7">
    <source>
        <dbReference type="EMBL" id="HIU52819.1"/>
    </source>
</evidence>
<dbReference type="InterPro" id="IPR050361">
    <property type="entry name" value="MPP/UQCRC_Complex"/>
</dbReference>
<dbReference type="Gene3D" id="3.30.830.10">
    <property type="entry name" value="Metalloenzyme, LuxS/M16 peptidase-like"/>
    <property type="match status" value="2"/>
</dbReference>
<evidence type="ECO:0000256" key="3">
    <source>
        <dbReference type="ARBA" id="ARBA00023049"/>
    </source>
</evidence>
<dbReference type="PANTHER" id="PTHR11851">
    <property type="entry name" value="METALLOPROTEASE"/>
    <property type="match status" value="1"/>
</dbReference>
<reference evidence="7" key="1">
    <citation type="submission" date="2020-10" db="EMBL/GenBank/DDBJ databases">
        <authorList>
            <person name="Gilroy R."/>
        </authorList>
    </citation>
    <scope>NUCLEOTIDE SEQUENCE</scope>
    <source>
        <strain evidence="7">ChiW3-316</strain>
    </source>
</reference>
<evidence type="ECO:0000256" key="1">
    <source>
        <dbReference type="ARBA" id="ARBA00001947"/>
    </source>
</evidence>
<dbReference type="EMBL" id="DVNC01000019">
    <property type="protein sequence ID" value="HIU52819.1"/>
    <property type="molecule type" value="Genomic_DNA"/>
</dbReference>
<dbReference type="GO" id="GO:0006508">
    <property type="term" value="P:proteolysis"/>
    <property type="evidence" value="ECO:0007669"/>
    <property type="project" value="InterPro"/>
</dbReference>
<comment type="similarity">
    <text evidence="2 4">Belongs to the peptidase M16 family.</text>
</comment>
<keyword evidence="3" id="KW-0482">Metalloprotease</keyword>
<dbReference type="PROSITE" id="PS00143">
    <property type="entry name" value="INSULINASE"/>
    <property type="match status" value="1"/>
</dbReference>
<keyword evidence="3" id="KW-0378">Hydrolase</keyword>
<dbReference type="Pfam" id="PF00675">
    <property type="entry name" value="Peptidase_M16"/>
    <property type="match status" value="1"/>
</dbReference>
<evidence type="ECO:0000256" key="2">
    <source>
        <dbReference type="ARBA" id="ARBA00007261"/>
    </source>
</evidence>
<dbReference type="PANTHER" id="PTHR11851:SF49">
    <property type="entry name" value="MITOCHONDRIAL-PROCESSING PEPTIDASE SUBUNIT ALPHA"/>
    <property type="match status" value="1"/>
</dbReference>
<reference evidence="7" key="2">
    <citation type="journal article" date="2021" name="PeerJ">
        <title>Extensive microbial diversity within the chicken gut microbiome revealed by metagenomics and culture.</title>
        <authorList>
            <person name="Gilroy R."/>
            <person name="Ravi A."/>
            <person name="Getino M."/>
            <person name="Pursley I."/>
            <person name="Horton D.L."/>
            <person name="Alikhan N.F."/>
            <person name="Baker D."/>
            <person name="Gharbi K."/>
            <person name="Hall N."/>
            <person name="Watson M."/>
            <person name="Adriaenssens E.M."/>
            <person name="Foster-Nyarko E."/>
            <person name="Jarju S."/>
            <person name="Secka A."/>
            <person name="Antonio M."/>
            <person name="Oren A."/>
            <person name="Chaudhuri R.R."/>
            <person name="La Ragione R."/>
            <person name="Hildebrand F."/>
            <person name="Pallen M.J."/>
        </authorList>
    </citation>
    <scope>NUCLEOTIDE SEQUENCE</scope>
    <source>
        <strain evidence="7">ChiW3-316</strain>
    </source>
</reference>
<dbReference type="InterPro" id="IPR007863">
    <property type="entry name" value="Peptidase_M16_C"/>
</dbReference>
<dbReference type="Proteomes" id="UP000824107">
    <property type="component" value="Unassembled WGS sequence"/>
</dbReference>
<name>A0A9D1SA36_9PROT</name>
<organism evidence="7 8">
    <name type="scientific">Candidatus Scatocola faecipullorum</name>
    <dbReference type="NCBI Taxonomy" id="2840917"/>
    <lineage>
        <taxon>Bacteria</taxon>
        <taxon>Pseudomonadati</taxon>
        <taxon>Pseudomonadota</taxon>
        <taxon>Alphaproteobacteria</taxon>
        <taxon>Rhodospirillales</taxon>
        <taxon>Rhodospirillaceae</taxon>
        <taxon>Rhodospirillaceae incertae sedis</taxon>
        <taxon>Candidatus Scatocola</taxon>
    </lineage>
</organism>
<dbReference type="InterPro" id="IPR011765">
    <property type="entry name" value="Pept_M16_N"/>
</dbReference>
<gene>
    <name evidence="7" type="ORF">IAD20_01920</name>
</gene>
<comment type="cofactor">
    <cofactor evidence="1">
        <name>Zn(2+)</name>
        <dbReference type="ChEBI" id="CHEBI:29105"/>
    </cofactor>
</comment>
<dbReference type="GO" id="GO:0004222">
    <property type="term" value="F:metalloendopeptidase activity"/>
    <property type="evidence" value="ECO:0007669"/>
    <property type="project" value="InterPro"/>
</dbReference>
<dbReference type="SUPFAM" id="SSF63411">
    <property type="entry name" value="LuxS/MPP-like metallohydrolase"/>
    <property type="match status" value="2"/>
</dbReference>
<feature type="domain" description="Peptidase M16 N-terminal" evidence="5">
    <location>
        <begin position="13"/>
        <end position="160"/>
    </location>
</feature>
<dbReference type="FunFam" id="3.30.830.10:FF:000008">
    <property type="entry name" value="Mitochondrial-processing peptidase subunit beta"/>
    <property type="match status" value="1"/>
</dbReference>
<dbReference type="InterPro" id="IPR011249">
    <property type="entry name" value="Metalloenz_LuxS/M16"/>
</dbReference>